<dbReference type="Gene3D" id="3.90.550.10">
    <property type="entry name" value="Spore Coat Polysaccharide Biosynthesis Protein SpsA, Chain A"/>
    <property type="match status" value="1"/>
</dbReference>
<evidence type="ECO:0000259" key="4">
    <source>
        <dbReference type="Pfam" id="PF00535"/>
    </source>
</evidence>
<dbReference type="PANTHER" id="PTHR43179:SF12">
    <property type="entry name" value="GALACTOFURANOSYLTRANSFERASE GLFT2"/>
    <property type="match status" value="1"/>
</dbReference>
<keyword evidence="3" id="KW-0808">Transferase</keyword>
<protein>
    <submittedName>
        <fullName evidence="5">Glycosyltransferase family 2 protein</fullName>
    </submittedName>
</protein>
<feature type="domain" description="Glycosyltransferase 2-like" evidence="4">
    <location>
        <begin position="13"/>
        <end position="138"/>
    </location>
</feature>
<accession>A0ABX2B2J1</accession>
<sequence length="301" mass="35171">MTNIHKKEKPLFSILIPSWNNLEFLKLCLKSIERNSSYTHEILIHVNDGNDGTLEWVRYKGYKHTHSKENIGVCWALNGLRSLVTTEYIVYMNDDMYVLPEWDNILLKTIQNIGHKYFYVSASMIQPKAHQNRKISVGVADYGLTPETFREEDLLKHYNEVCIPNWKGSTSPPCIVHRDIWDIVGGYSVEFSPGMGSDPDFSAKLWLAGIREFKGIGASMVYHFMSRSVGRVNKNWGSLQFLRKYGITIRTFQDDILNIDEPEESSKSKRNRLYIDRLRSRIKLLYTYFRNDKTTKLWEQL</sequence>
<dbReference type="InterPro" id="IPR029044">
    <property type="entry name" value="Nucleotide-diphossugar_trans"/>
</dbReference>
<dbReference type="RefSeq" id="WP_172344721.1">
    <property type="nucleotide sequence ID" value="NZ_CATJFF010000071.1"/>
</dbReference>
<name>A0ABX2B2J1_9BACT</name>
<evidence type="ECO:0000313" key="5">
    <source>
        <dbReference type="EMBL" id="NPE25232.1"/>
    </source>
</evidence>
<reference evidence="5 6" key="1">
    <citation type="submission" date="2020-05" db="EMBL/GenBank/DDBJ databases">
        <title>Distinct polysaccharide utilization as determinants for interspecies competition between intestinal Prevotella spp.</title>
        <authorList>
            <person name="Galvez E.J.C."/>
            <person name="Iljazovic A."/>
            <person name="Strowig T."/>
        </authorList>
    </citation>
    <scope>NUCLEOTIDE SEQUENCE [LARGE SCALE GENOMIC DNA]</scope>
    <source>
        <strain evidence="5 6">PCHR</strain>
    </source>
</reference>
<comment type="similarity">
    <text evidence="1">Belongs to the glycosyltransferase 2 family.</text>
</comment>
<dbReference type="PANTHER" id="PTHR43179">
    <property type="entry name" value="RHAMNOSYLTRANSFERASE WBBL"/>
    <property type="match status" value="1"/>
</dbReference>
<dbReference type="Proteomes" id="UP000820977">
    <property type="component" value="Unassembled WGS sequence"/>
</dbReference>
<dbReference type="CDD" id="cd00761">
    <property type="entry name" value="Glyco_tranf_GTA_type"/>
    <property type="match status" value="1"/>
</dbReference>
<dbReference type="EMBL" id="JABKKJ010000009">
    <property type="protein sequence ID" value="NPE25232.1"/>
    <property type="molecule type" value="Genomic_DNA"/>
</dbReference>
<evidence type="ECO:0000313" key="6">
    <source>
        <dbReference type="Proteomes" id="UP000820977"/>
    </source>
</evidence>
<organism evidence="5 6">
    <name type="scientific">Xylanibacter caecicola</name>
    <dbReference type="NCBI Taxonomy" id="2736294"/>
    <lineage>
        <taxon>Bacteria</taxon>
        <taxon>Pseudomonadati</taxon>
        <taxon>Bacteroidota</taxon>
        <taxon>Bacteroidia</taxon>
        <taxon>Bacteroidales</taxon>
        <taxon>Prevotellaceae</taxon>
        <taxon>Xylanibacter</taxon>
    </lineage>
</organism>
<dbReference type="Pfam" id="PF00535">
    <property type="entry name" value="Glycos_transf_2"/>
    <property type="match status" value="1"/>
</dbReference>
<gene>
    <name evidence="5" type="ORF">HPS54_06845</name>
</gene>
<dbReference type="SUPFAM" id="SSF53448">
    <property type="entry name" value="Nucleotide-diphospho-sugar transferases"/>
    <property type="match status" value="1"/>
</dbReference>
<keyword evidence="2" id="KW-0328">Glycosyltransferase</keyword>
<evidence type="ECO:0000256" key="1">
    <source>
        <dbReference type="ARBA" id="ARBA00006739"/>
    </source>
</evidence>
<proteinExistence type="inferred from homology"/>
<comment type="caution">
    <text evidence="5">The sequence shown here is derived from an EMBL/GenBank/DDBJ whole genome shotgun (WGS) entry which is preliminary data.</text>
</comment>
<evidence type="ECO:0000256" key="2">
    <source>
        <dbReference type="ARBA" id="ARBA00022676"/>
    </source>
</evidence>
<dbReference type="InterPro" id="IPR001173">
    <property type="entry name" value="Glyco_trans_2-like"/>
</dbReference>
<keyword evidence="6" id="KW-1185">Reference proteome</keyword>
<evidence type="ECO:0000256" key="3">
    <source>
        <dbReference type="ARBA" id="ARBA00022679"/>
    </source>
</evidence>